<proteinExistence type="predicted"/>
<dbReference type="KEGG" id="csq:CSCA_0970"/>
<dbReference type="Proteomes" id="UP000033115">
    <property type="component" value="Chromosome"/>
</dbReference>
<accession>A0A0E3JZA6</accession>
<evidence type="ECO:0008006" key="3">
    <source>
        <dbReference type="Google" id="ProtNLM"/>
    </source>
</evidence>
<dbReference type="AlphaFoldDB" id="A0A0E3JZA6"/>
<dbReference type="EMBL" id="CP009933">
    <property type="protein sequence ID" value="AKA68095.1"/>
    <property type="molecule type" value="Genomic_DNA"/>
</dbReference>
<protein>
    <recommendedName>
        <fullName evidence="3">DUF4303 domain-containing protein</fullName>
    </recommendedName>
</protein>
<dbReference type="InterPro" id="IPR025409">
    <property type="entry name" value="DUF4303"/>
</dbReference>
<sequence length="189" mass="22729">MQSEFNFQKFKEEVILAVKKAFLEIMEEYKDSTVYAFSLTCDSAVRSIGVVANTKESLEEQIEDEEDRYYYKFCEQEWEIWDAADDEFQKLRNMLVEFQENNEDEISDSETCIYTEFFEEYREKIFDICVQALIEIKNEGFFQNKCNEDIFINFMVPEYLDEEDSIEIFSKINSGKIVKEYKEHIEDFI</sequence>
<gene>
    <name evidence="1" type="ORF">CSCA_0970</name>
</gene>
<keyword evidence="2" id="KW-1185">Reference proteome</keyword>
<dbReference type="Pfam" id="PF14136">
    <property type="entry name" value="DUF4303"/>
    <property type="match status" value="1"/>
</dbReference>
<dbReference type="RefSeq" id="WP_029159590.1">
    <property type="nucleotide sequence ID" value="NZ_CP009933.1"/>
</dbReference>
<organism evidence="1 2">
    <name type="scientific">Clostridium scatologenes</name>
    <dbReference type="NCBI Taxonomy" id="1548"/>
    <lineage>
        <taxon>Bacteria</taxon>
        <taxon>Bacillati</taxon>
        <taxon>Bacillota</taxon>
        <taxon>Clostridia</taxon>
        <taxon>Eubacteriales</taxon>
        <taxon>Clostridiaceae</taxon>
        <taxon>Clostridium</taxon>
    </lineage>
</organism>
<evidence type="ECO:0000313" key="1">
    <source>
        <dbReference type="EMBL" id="AKA68095.1"/>
    </source>
</evidence>
<dbReference type="HOGENOM" id="CLU_123234_0_0_9"/>
<evidence type="ECO:0000313" key="2">
    <source>
        <dbReference type="Proteomes" id="UP000033115"/>
    </source>
</evidence>
<reference evidence="1 2" key="1">
    <citation type="journal article" date="2015" name="J. Biotechnol.">
        <title>Complete genome sequence of a malodorant-producing acetogen, Clostridium scatologenes ATCC 25775(T).</title>
        <authorList>
            <person name="Zhu Z."/>
            <person name="Guo T."/>
            <person name="Zheng H."/>
            <person name="Song T."/>
            <person name="Ouyang P."/>
            <person name="Xie J."/>
        </authorList>
    </citation>
    <scope>NUCLEOTIDE SEQUENCE [LARGE SCALE GENOMIC DNA]</scope>
    <source>
        <strain evidence="1 2">ATCC 25775</strain>
    </source>
</reference>
<dbReference type="STRING" id="1548.CSCA_0970"/>
<name>A0A0E3JZA6_CLOSL</name>